<evidence type="ECO:0000313" key="3">
    <source>
        <dbReference type="EMBL" id="RNL80871.1"/>
    </source>
</evidence>
<feature type="region of interest" description="Disordered" evidence="1">
    <location>
        <begin position="37"/>
        <end position="57"/>
    </location>
</feature>
<feature type="region of interest" description="Disordered" evidence="1">
    <location>
        <begin position="150"/>
        <end position="209"/>
    </location>
</feature>
<dbReference type="EMBL" id="RJSG01000001">
    <property type="protein sequence ID" value="RNL80871.1"/>
    <property type="molecule type" value="Genomic_DNA"/>
</dbReference>
<sequence>MRTHRFFVSVLVAGALVAAGFMNPGLAAATTSAAQTGSGLSVSCDSPPDDPDATPANRDRFVELWSKRMADHDWLQSYANLKQTPQAILDEGFHAMSENVQVWLDACLLDSMVAKAGETLTPQQRQQDLLGTQMVIFGHDQLNQLRSGLADEGANAPAPPTSTPGSAQTQQDLADMSHDLVSKPSFTSADQPKVDAQAPTTTSTGVGGSVSSTLRSLINNGQGSTTTAKIKPAAAPTIVPAGLEPNPITKIPLVPLILQAVNSLLKLISQIQGVLFTLPVVNILASAFYKICAESATMPLSCSISLPIGVPIPADVTGDGVPDVLGALFPVTNLKDVGAKFQVTRLHSAPLPAHVFAVYDTPIVKKRIEVGFDGRASSLAYNQGATFTLKNIAAALTGDIQVGAVVTASQPGPVEALTFAVKDLVGGSAGVPASEENPMAGSVQMNPFPEKFTVDARLTHTNAQDEDTFNVTSTVPTTVTAQINQKTTTTAPKSDRTFTALIDQLPTSVTVDLVHQGEKQSIDYQANAGIGHVQATDTATPDVSHPGSYTQSQYDVFGVPTQVHVDLQGAQDIKYTANGNIPTASFNTKTLADNVLQQQIDAVVHQIPKSIHVTNVTTPDSQAITYDADSNLGDINLGMYDKSEAGDETNLIAKAVSIPTHLGFSMTKSTGVYDLSANHGIGLIQASLTRNGGAIIPHTGDHATVLKQGTKLGLDFQLTGFQSAHFDGHQKTDVSLGLDPGGQPFDAIADLDDPNVLATAHIAALPSSVHVVFDPDNGHATYTASSVIPEMDASFDDRAANMHGDATLTDLPKNIDLLFNTTGATPSATYSADSRLGSIVLNYLEKPGGLAIHGEIQDLPKYMKVGGLNPLVFDARTGPGDAPASSDIGRILFQFGTDGSFASPATTDDHAYLDTNLTDSTHAELLYHGLRFISVDTTAQALHVQLKNTAPRLFRAFLTTPTVSATGFIDKVPAEIDVLQQGNKITYSASSVIDEIGLDATDHDGDHVAVDITDVPATIAVTFDGANSQLDWAASSVAGGFSAQAHLVPATIGGTRAFDAGLTIADIPTAWHASWADGDVEFVTNGTGIGSIDAKVTNHTLVHSLGGDHLNAFFDEPNGDLDASLHISNLQTISYQKLTDSGPGGFEAKLNMGNHGQLNFGADVVLNTGDRASVSGSFTHLPSQIDLKSDGGRITYTGDDNPTLTLSVAAAQSLTALNNTPDPSFIHGVAVRDGADGSKRGVRAKLFITGLPDSLDLNSPAGTYEVNGFHPTNATLGVDAKLTTLADQPLTLELSQVVPTASPVNFKFGPFLSSTTGGTHNLSITYTSNQDLGALTAEATYGNTDDAKLEISEIPKSINVTASLGDTKDVGVTMNHGISDITASYKHVGDLDFAASVHLHDVPSAVNLHLGRETAPDGSVSTPDFTFTASQPGLDIDATATAAITSPADINAAADLAITNMGSTVTGQLDGTTLKINSNPKTDSFKLGASGAIHLDVDLGFSAGPMENTGNLGVNIDIHKLTLGFENASNLQLDLGITTGLKGDFTDFTFGIDSQTKIDLKDKVHVVFENFIQDIDIDIFDIDVHVNLGNVIDHFRVASNRKDVIFGLRLVDILVGYCDFEVSARPHAEFSTTGSELHLGTPLDDGTNPPAWLITPDPNFLGVSVPDFIVDIVMYFTSPYGNELGAGVGCHSRV</sequence>
<evidence type="ECO:0000256" key="1">
    <source>
        <dbReference type="SAM" id="MobiDB-lite"/>
    </source>
</evidence>
<dbReference type="OrthoDB" id="3739319at2"/>
<keyword evidence="4" id="KW-1185">Reference proteome</keyword>
<feature type="chain" id="PRO_5039560592" description="Choice-of-anchor G family protein" evidence="2">
    <location>
        <begin position="28"/>
        <end position="1694"/>
    </location>
</feature>
<protein>
    <recommendedName>
        <fullName evidence="5">Choice-of-anchor G family protein</fullName>
    </recommendedName>
</protein>
<gene>
    <name evidence="3" type="ORF">EFL95_00325</name>
</gene>
<name>A0A3N0DZ85_9ACTN</name>
<evidence type="ECO:0000256" key="2">
    <source>
        <dbReference type="SAM" id="SignalP"/>
    </source>
</evidence>
<accession>A0A3N0DZ85</accession>
<dbReference type="RefSeq" id="WP_123232078.1">
    <property type="nucleotide sequence ID" value="NZ_RJSG01000001.1"/>
</dbReference>
<reference evidence="3 4" key="1">
    <citation type="submission" date="2018-11" db="EMBL/GenBank/DDBJ databases">
        <authorList>
            <person name="Li F."/>
        </authorList>
    </citation>
    <scope>NUCLEOTIDE SEQUENCE [LARGE SCALE GENOMIC DNA]</scope>
    <source>
        <strain evidence="3 4">KIS18-7</strain>
    </source>
</reference>
<dbReference type="Proteomes" id="UP000277094">
    <property type="component" value="Unassembled WGS sequence"/>
</dbReference>
<evidence type="ECO:0000313" key="4">
    <source>
        <dbReference type="Proteomes" id="UP000277094"/>
    </source>
</evidence>
<keyword evidence="2" id="KW-0732">Signal</keyword>
<organism evidence="3 4">
    <name type="scientific">Nocardioides marmorisolisilvae</name>
    <dbReference type="NCBI Taxonomy" id="1542737"/>
    <lineage>
        <taxon>Bacteria</taxon>
        <taxon>Bacillati</taxon>
        <taxon>Actinomycetota</taxon>
        <taxon>Actinomycetes</taxon>
        <taxon>Propionibacteriales</taxon>
        <taxon>Nocardioidaceae</taxon>
        <taxon>Nocardioides</taxon>
    </lineage>
</organism>
<evidence type="ECO:0008006" key="5">
    <source>
        <dbReference type="Google" id="ProtNLM"/>
    </source>
</evidence>
<feature type="signal peptide" evidence="2">
    <location>
        <begin position="1"/>
        <end position="27"/>
    </location>
</feature>
<feature type="compositionally biased region" description="Low complexity" evidence="1">
    <location>
        <begin position="200"/>
        <end position="209"/>
    </location>
</feature>
<comment type="caution">
    <text evidence="3">The sequence shown here is derived from an EMBL/GenBank/DDBJ whole genome shotgun (WGS) entry which is preliminary data.</text>
</comment>
<proteinExistence type="predicted"/>